<reference evidence="10 11" key="1">
    <citation type="journal article" date="2014" name="Am. J. Bot.">
        <title>Genome assembly and annotation for red clover (Trifolium pratense; Fabaceae).</title>
        <authorList>
            <person name="Istvanek J."/>
            <person name="Jaros M."/>
            <person name="Krenek A."/>
            <person name="Repkova J."/>
        </authorList>
    </citation>
    <scope>NUCLEOTIDE SEQUENCE [LARGE SCALE GENOMIC DNA]</scope>
    <source>
        <strain evidence="11">cv. Tatra</strain>
        <tissue evidence="10">Young leaves</tissue>
    </source>
</reference>
<dbReference type="InterPro" id="IPR046952">
    <property type="entry name" value="GSHR/TRXR-like"/>
</dbReference>
<comment type="cofactor">
    <cofactor evidence="1">
        <name>FAD</name>
        <dbReference type="ChEBI" id="CHEBI:57692"/>
    </cofactor>
</comment>
<evidence type="ECO:0000256" key="4">
    <source>
        <dbReference type="ARBA" id="ARBA00022827"/>
    </source>
</evidence>
<dbReference type="Gene3D" id="3.50.50.60">
    <property type="entry name" value="FAD/NAD(P)-binding domain"/>
    <property type="match status" value="1"/>
</dbReference>
<dbReference type="GO" id="GO:0005829">
    <property type="term" value="C:cytosol"/>
    <property type="evidence" value="ECO:0007669"/>
    <property type="project" value="TreeGrafter"/>
</dbReference>
<dbReference type="EMBL" id="ASHM01048222">
    <property type="protein sequence ID" value="PNX85206.1"/>
    <property type="molecule type" value="Genomic_DNA"/>
</dbReference>
<evidence type="ECO:0000256" key="1">
    <source>
        <dbReference type="ARBA" id="ARBA00001974"/>
    </source>
</evidence>
<evidence type="ECO:0000256" key="3">
    <source>
        <dbReference type="ARBA" id="ARBA00022630"/>
    </source>
</evidence>
<sequence length="159" mass="17508">MLPSIVDEYSRTNIPSIWAVGDVTNRFNLTPVALMEASLFAKTVFGGESLKPNYNDIPYAVFSIPPLSVVGLSEEDAIEKTNGDVLVFTSTFNPMKNTISGRQEKTIMKLVVDAQTDKVLGASMCGPDAPEIIQEPLHYHYSRLLSVSSILLYASFFKN</sequence>
<accession>A0A2K3M347</accession>
<dbReference type="STRING" id="57577.A0A2K3M347"/>
<keyword evidence="7" id="KW-0676">Redox-active center</keyword>
<dbReference type="InterPro" id="IPR036188">
    <property type="entry name" value="FAD/NAD-bd_sf"/>
</dbReference>
<evidence type="ECO:0000256" key="7">
    <source>
        <dbReference type="ARBA" id="ARBA00023284"/>
    </source>
</evidence>
<dbReference type="ExpressionAtlas" id="A0A2K3M347">
    <property type="expression patterns" value="baseline"/>
</dbReference>
<keyword evidence="4" id="KW-0274">FAD</keyword>
<evidence type="ECO:0000313" key="11">
    <source>
        <dbReference type="Proteomes" id="UP000236291"/>
    </source>
</evidence>
<dbReference type="InterPro" id="IPR016156">
    <property type="entry name" value="FAD/NAD-linked_Rdtase_dimer_sf"/>
</dbReference>
<comment type="caution">
    <text evidence="10">The sequence shown here is derived from an EMBL/GenBank/DDBJ whole genome shotgun (WGS) entry which is preliminary data.</text>
</comment>
<protein>
    <submittedName>
        <fullName evidence="10">Glutathione reductase cytosolic-like</fullName>
    </submittedName>
</protein>
<feature type="domain" description="FAD/NAD(P)-binding" evidence="9">
    <location>
        <begin position="6"/>
        <end position="37"/>
    </location>
</feature>
<dbReference type="GO" id="GO:0034599">
    <property type="term" value="P:cellular response to oxidative stress"/>
    <property type="evidence" value="ECO:0007669"/>
    <property type="project" value="TreeGrafter"/>
</dbReference>
<gene>
    <name evidence="10" type="ORF">L195_g041273</name>
</gene>
<dbReference type="PRINTS" id="PR00411">
    <property type="entry name" value="PNDRDTASEI"/>
</dbReference>
<dbReference type="Pfam" id="PF07992">
    <property type="entry name" value="Pyr_redox_2"/>
    <property type="match status" value="1"/>
</dbReference>
<keyword evidence="3" id="KW-0285">Flavoprotein</keyword>
<dbReference type="SUPFAM" id="SSF51905">
    <property type="entry name" value="FAD/NAD(P)-binding domain"/>
    <property type="match status" value="1"/>
</dbReference>
<feature type="domain" description="Pyridine nucleotide-disulphide oxidoreductase dimerisation" evidence="8">
    <location>
        <begin position="57"/>
        <end position="135"/>
    </location>
</feature>
<dbReference type="GO" id="GO:0006749">
    <property type="term" value="P:glutathione metabolic process"/>
    <property type="evidence" value="ECO:0007669"/>
    <property type="project" value="TreeGrafter"/>
</dbReference>
<evidence type="ECO:0000313" key="10">
    <source>
        <dbReference type="EMBL" id="PNX85206.1"/>
    </source>
</evidence>
<dbReference type="GO" id="GO:0005739">
    <property type="term" value="C:mitochondrion"/>
    <property type="evidence" value="ECO:0007669"/>
    <property type="project" value="TreeGrafter"/>
</dbReference>
<comment type="similarity">
    <text evidence="2">Belongs to the class-I pyridine nucleotide-disulfide oxidoreductase family.</text>
</comment>
<evidence type="ECO:0000259" key="8">
    <source>
        <dbReference type="Pfam" id="PF02852"/>
    </source>
</evidence>
<dbReference type="GO" id="GO:0045454">
    <property type="term" value="P:cell redox homeostasis"/>
    <property type="evidence" value="ECO:0007669"/>
    <property type="project" value="InterPro"/>
</dbReference>
<evidence type="ECO:0000256" key="2">
    <source>
        <dbReference type="ARBA" id="ARBA00007532"/>
    </source>
</evidence>
<dbReference type="InterPro" id="IPR023753">
    <property type="entry name" value="FAD/NAD-binding_dom"/>
</dbReference>
<evidence type="ECO:0000256" key="6">
    <source>
        <dbReference type="ARBA" id="ARBA00023157"/>
    </source>
</evidence>
<dbReference type="GO" id="GO:0050660">
    <property type="term" value="F:flavin adenine dinucleotide binding"/>
    <property type="evidence" value="ECO:0007669"/>
    <property type="project" value="InterPro"/>
</dbReference>
<dbReference type="SUPFAM" id="SSF55424">
    <property type="entry name" value="FAD/NAD-linked reductases, dimerisation (C-terminal) domain"/>
    <property type="match status" value="1"/>
</dbReference>
<evidence type="ECO:0000259" key="9">
    <source>
        <dbReference type="Pfam" id="PF07992"/>
    </source>
</evidence>
<organism evidence="10 11">
    <name type="scientific">Trifolium pratense</name>
    <name type="common">Red clover</name>
    <dbReference type="NCBI Taxonomy" id="57577"/>
    <lineage>
        <taxon>Eukaryota</taxon>
        <taxon>Viridiplantae</taxon>
        <taxon>Streptophyta</taxon>
        <taxon>Embryophyta</taxon>
        <taxon>Tracheophyta</taxon>
        <taxon>Spermatophyta</taxon>
        <taxon>Magnoliopsida</taxon>
        <taxon>eudicotyledons</taxon>
        <taxon>Gunneridae</taxon>
        <taxon>Pentapetalae</taxon>
        <taxon>rosids</taxon>
        <taxon>fabids</taxon>
        <taxon>Fabales</taxon>
        <taxon>Fabaceae</taxon>
        <taxon>Papilionoideae</taxon>
        <taxon>50 kb inversion clade</taxon>
        <taxon>NPAAA clade</taxon>
        <taxon>Hologalegina</taxon>
        <taxon>IRL clade</taxon>
        <taxon>Trifolieae</taxon>
        <taxon>Trifolium</taxon>
    </lineage>
</organism>
<dbReference type="Proteomes" id="UP000236291">
    <property type="component" value="Unassembled WGS sequence"/>
</dbReference>
<dbReference type="AlphaFoldDB" id="A0A2K3M347"/>
<reference evidence="10 11" key="2">
    <citation type="journal article" date="2017" name="Front. Plant Sci.">
        <title>Gene Classification and Mining of Molecular Markers Useful in Red Clover (Trifolium pratense) Breeding.</title>
        <authorList>
            <person name="Istvanek J."/>
            <person name="Dluhosova J."/>
            <person name="Dluhos P."/>
            <person name="Patkova L."/>
            <person name="Nedelnik J."/>
            <person name="Repkova J."/>
        </authorList>
    </citation>
    <scope>NUCLEOTIDE SEQUENCE [LARGE SCALE GENOMIC DNA]</scope>
    <source>
        <strain evidence="11">cv. Tatra</strain>
        <tissue evidence="10">Young leaves</tissue>
    </source>
</reference>
<evidence type="ECO:0000256" key="5">
    <source>
        <dbReference type="ARBA" id="ARBA00023002"/>
    </source>
</evidence>
<dbReference type="PANTHER" id="PTHR42737:SF2">
    <property type="entry name" value="GLUTATHIONE REDUCTASE"/>
    <property type="match status" value="1"/>
</dbReference>
<keyword evidence="5" id="KW-0560">Oxidoreductase</keyword>
<dbReference type="InterPro" id="IPR004099">
    <property type="entry name" value="Pyr_nucl-diS_OxRdtase_dimer"/>
</dbReference>
<dbReference type="PANTHER" id="PTHR42737">
    <property type="entry name" value="GLUTATHIONE REDUCTASE"/>
    <property type="match status" value="1"/>
</dbReference>
<proteinExistence type="inferred from homology"/>
<dbReference type="GO" id="GO:0004362">
    <property type="term" value="F:glutathione-disulfide reductase (NADPH) activity"/>
    <property type="evidence" value="ECO:0007669"/>
    <property type="project" value="TreeGrafter"/>
</dbReference>
<dbReference type="Pfam" id="PF02852">
    <property type="entry name" value="Pyr_redox_dim"/>
    <property type="match status" value="1"/>
</dbReference>
<name>A0A2K3M347_TRIPR</name>
<dbReference type="Gene3D" id="3.30.390.30">
    <property type="match status" value="1"/>
</dbReference>
<keyword evidence="6" id="KW-1015">Disulfide bond</keyword>